<evidence type="ECO:0000256" key="1">
    <source>
        <dbReference type="SAM" id="MobiDB-lite"/>
    </source>
</evidence>
<dbReference type="EMBL" id="BKCJ011534852">
    <property type="protein sequence ID" value="GFD40508.1"/>
    <property type="molecule type" value="Genomic_DNA"/>
</dbReference>
<feature type="non-terminal residue" evidence="2">
    <location>
        <position position="1"/>
    </location>
</feature>
<proteinExistence type="predicted"/>
<sequence length="154" mass="17718">DELVKLLPEKWITNYEQIHQAPVRSTSTPEFVRHENGLVEIKFSSSQSKSDNVFPTGIPMIPPTDQEPAQEIKHIWRYVCNCEGCLDNAAKIDDDDEDLPKKCKSSQQKLKRRYEKGDPTVGFVREPSRKFDYYVLYTKAEPTQPPSPRQPPSP</sequence>
<reference evidence="2" key="1">
    <citation type="journal article" date="2019" name="Sci. Rep.">
        <title>Draft genome of Tanacetum cinerariifolium, the natural source of mosquito coil.</title>
        <authorList>
            <person name="Yamashiro T."/>
            <person name="Shiraishi A."/>
            <person name="Satake H."/>
            <person name="Nakayama K."/>
        </authorList>
    </citation>
    <scope>NUCLEOTIDE SEQUENCE</scope>
</reference>
<gene>
    <name evidence="2" type="ORF">Tci_912477</name>
</gene>
<feature type="region of interest" description="Disordered" evidence="1">
    <location>
        <begin position="91"/>
        <end position="123"/>
    </location>
</feature>
<feature type="non-terminal residue" evidence="2">
    <location>
        <position position="154"/>
    </location>
</feature>
<dbReference type="InterPro" id="IPR053098">
    <property type="entry name" value="Petuviruses_polyprotein"/>
</dbReference>
<evidence type="ECO:0000313" key="2">
    <source>
        <dbReference type="EMBL" id="GFD40508.1"/>
    </source>
</evidence>
<organism evidence="2">
    <name type="scientific">Tanacetum cinerariifolium</name>
    <name type="common">Dalmatian daisy</name>
    <name type="synonym">Chrysanthemum cinerariifolium</name>
    <dbReference type="NCBI Taxonomy" id="118510"/>
    <lineage>
        <taxon>Eukaryota</taxon>
        <taxon>Viridiplantae</taxon>
        <taxon>Streptophyta</taxon>
        <taxon>Embryophyta</taxon>
        <taxon>Tracheophyta</taxon>
        <taxon>Spermatophyta</taxon>
        <taxon>Magnoliopsida</taxon>
        <taxon>eudicotyledons</taxon>
        <taxon>Gunneridae</taxon>
        <taxon>Pentapetalae</taxon>
        <taxon>asterids</taxon>
        <taxon>campanulids</taxon>
        <taxon>Asterales</taxon>
        <taxon>Asteraceae</taxon>
        <taxon>Asteroideae</taxon>
        <taxon>Anthemideae</taxon>
        <taxon>Anthemidinae</taxon>
        <taxon>Tanacetum</taxon>
    </lineage>
</organism>
<accession>A0A699W436</accession>
<dbReference type="AlphaFoldDB" id="A0A699W436"/>
<comment type="caution">
    <text evidence="2">The sequence shown here is derived from an EMBL/GenBank/DDBJ whole genome shotgun (WGS) entry which is preliminary data.</text>
</comment>
<dbReference type="PANTHER" id="PTHR48435">
    <property type="entry name" value="POLYPROTEIN"/>
    <property type="match status" value="1"/>
</dbReference>
<name>A0A699W436_TANCI</name>
<protein>
    <submittedName>
        <fullName evidence="2">Putative zinc finger, CCHC-type</fullName>
    </submittedName>
</protein>
<dbReference type="PANTHER" id="PTHR48435:SF1">
    <property type="entry name" value="POLYPROTEIN"/>
    <property type="match status" value="1"/>
</dbReference>